<comment type="caution">
    <text evidence="7">The sequence shown here is derived from an EMBL/GenBank/DDBJ whole genome shotgun (WGS) entry which is preliminary data.</text>
</comment>
<evidence type="ECO:0000313" key="7">
    <source>
        <dbReference type="EMBL" id="OGE34795.1"/>
    </source>
</evidence>
<evidence type="ECO:0000256" key="2">
    <source>
        <dbReference type="ARBA" id="ARBA00022729"/>
    </source>
</evidence>
<proteinExistence type="inferred from homology"/>
<dbReference type="PANTHER" id="PTHR13887:SF14">
    <property type="entry name" value="DISULFIDE BOND FORMATION PROTEIN D"/>
    <property type="match status" value="1"/>
</dbReference>
<evidence type="ECO:0000256" key="5">
    <source>
        <dbReference type="ARBA" id="ARBA00023284"/>
    </source>
</evidence>
<evidence type="ECO:0000256" key="3">
    <source>
        <dbReference type="ARBA" id="ARBA00023002"/>
    </source>
</evidence>
<dbReference type="GO" id="GO:0016491">
    <property type="term" value="F:oxidoreductase activity"/>
    <property type="evidence" value="ECO:0007669"/>
    <property type="project" value="UniProtKB-KW"/>
</dbReference>
<dbReference type="Gene3D" id="3.40.30.10">
    <property type="entry name" value="Glutaredoxin"/>
    <property type="match status" value="1"/>
</dbReference>
<evidence type="ECO:0000256" key="1">
    <source>
        <dbReference type="ARBA" id="ARBA00005791"/>
    </source>
</evidence>
<dbReference type="InterPro" id="IPR012336">
    <property type="entry name" value="Thioredoxin-like_fold"/>
</dbReference>
<keyword evidence="4" id="KW-1015">Disulfide bond</keyword>
<evidence type="ECO:0000259" key="6">
    <source>
        <dbReference type="PROSITE" id="PS51352"/>
    </source>
</evidence>
<keyword evidence="2" id="KW-0732">Signal</keyword>
<dbReference type="PROSITE" id="PS51352">
    <property type="entry name" value="THIOREDOXIN_2"/>
    <property type="match status" value="1"/>
</dbReference>
<evidence type="ECO:0000256" key="4">
    <source>
        <dbReference type="ARBA" id="ARBA00023157"/>
    </source>
</evidence>
<dbReference type="Proteomes" id="UP000176405">
    <property type="component" value="Unassembled WGS sequence"/>
</dbReference>
<dbReference type="AlphaFoldDB" id="A0A1F5K1T4"/>
<gene>
    <name evidence="7" type="ORF">A3E45_02360</name>
</gene>
<feature type="domain" description="Thioredoxin" evidence="6">
    <location>
        <begin position="22"/>
        <end position="233"/>
    </location>
</feature>
<dbReference type="EMBL" id="MFDH01000032">
    <property type="protein sequence ID" value="OGE34795.1"/>
    <property type="molecule type" value="Genomic_DNA"/>
</dbReference>
<reference evidence="7 8" key="1">
    <citation type="journal article" date="2016" name="Nat. Commun.">
        <title>Thousands of microbial genomes shed light on interconnected biogeochemical processes in an aquifer system.</title>
        <authorList>
            <person name="Anantharaman K."/>
            <person name="Brown C.T."/>
            <person name="Hug L.A."/>
            <person name="Sharon I."/>
            <person name="Castelle C.J."/>
            <person name="Probst A.J."/>
            <person name="Thomas B.C."/>
            <person name="Singh A."/>
            <person name="Wilkins M.J."/>
            <person name="Karaoz U."/>
            <person name="Brodie E.L."/>
            <person name="Williams K.H."/>
            <person name="Hubbard S.S."/>
            <person name="Banfield J.F."/>
        </authorList>
    </citation>
    <scope>NUCLEOTIDE SEQUENCE [LARGE SCALE GENOMIC DNA]</scope>
</reference>
<protein>
    <recommendedName>
        <fullName evidence="6">Thioredoxin domain-containing protein</fullName>
    </recommendedName>
</protein>
<accession>A0A1F5K1T4</accession>
<dbReference type="PANTHER" id="PTHR13887">
    <property type="entry name" value="GLUTATHIONE S-TRANSFERASE KAPPA"/>
    <property type="match status" value="1"/>
</dbReference>
<dbReference type="SUPFAM" id="SSF52833">
    <property type="entry name" value="Thioredoxin-like"/>
    <property type="match status" value="1"/>
</dbReference>
<sequence length="235" mass="25148">MKAISTPAAILIGSILISLAILISGKVIPLEKQAAVKGVQVEPTPATQEVKVKPVSDGDHMRGDKGARVILIEYSDLECPFCKTFHSTAKEALSFYKGNLAWVYRHFPLDQLHPKARKEAESTECAAEQGGNDAFWKMADKIFEVTPSNNGLDTSTLPDLASQAGLDPEKLKSCLDSGKYTQRVEDDQKSGVEAGVQGTPGNILLDTKTGKTVVLPGAVPLSNVKEAVDSLLKSS</sequence>
<dbReference type="InterPro" id="IPR036249">
    <property type="entry name" value="Thioredoxin-like_sf"/>
</dbReference>
<keyword evidence="3" id="KW-0560">Oxidoreductase</keyword>
<dbReference type="InterPro" id="IPR013766">
    <property type="entry name" value="Thioredoxin_domain"/>
</dbReference>
<evidence type="ECO:0000313" key="8">
    <source>
        <dbReference type="Proteomes" id="UP000176405"/>
    </source>
</evidence>
<organism evidence="7 8">
    <name type="scientific">Candidatus Daviesbacteria bacterium RIFCSPHIGHO2_12_FULL_43_11</name>
    <dbReference type="NCBI Taxonomy" id="1797780"/>
    <lineage>
        <taxon>Bacteria</taxon>
        <taxon>Candidatus Daviesiibacteriota</taxon>
    </lineage>
</organism>
<keyword evidence="5" id="KW-0676">Redox-active center</keyword>
<comment type="similarity">
    <text evidence="1">Belongs to the thioredoxin family. DsbA subfamily.</text>
</comment>
<dbReference type="Pfam" id="PF13462">
    <property type="entry name" value="Thioredoxin_4"/>
    <property type="match status" value="1"/>
</dbReference>
<dbReference type="STRING" id="1797780.A3E45_02360"/>
<name>A0A1F5K1T4_9BACT</name>